<feature type="chain" id="PRO_5013223147" evidence="1">
    <location>
        <begin position="21"/>
        <end position="242"/>
    </location>
</feature>
<evidence type="ECO:0000313" key="3">
    <source>
        <dbReference type="EMBL" id="SHG75960.1"/>
    </source>
</evidence>
<keyword evidence="4" id="KW-1185">Reference proteome</keyword>
<dbReference type="EMBL" id="FQWQ01000001">
    <property type="protein sequence ID" value="SHG75960.1"/>
    <property type="molecule type" value="Genomic_DNA"/>
</dbReference>
<keyword evidence="1" id="KW-0732">Signal</keyword>
<gene>
    <name evidence="3" type="ORF">SAMN04488109_1716</name>
</gene>
<dbReference type="RefSeq" id="WP_073132763.1">
    <property type="nucleotide sequence ID" value="NZ_FQWQ01000001.1"/>
</dbReference>
<dbReference type="OrthoDB" id="949527at2"/>
<dbReference type="AlphaFoldDB" id="A0A1M5MF52"/>
<accession>A0A1M5MF52</accession>
<dbReference type="Pfam" id="PF10988">
    <property type="entry name" value="DUF2807"/>
    <property type="match status" value="1"/>
</dbReference>
<dbReference type="STRING" id="947013.SAMN04488109_1716"/>
<feature type="signal peptide" evidence="1">
    <location>
        <begin position="1"/>
        <end position="20"/>
    </location>
</feature>
<organism evidence="3 4">
    <name type="scientific">Chryseolinea serpens</name>
    <dbReference type="NCBI Taxonomy" id="947013"/>
    <lineage>
        <taxon>Bacteria</taxon>
        <taxon>Pseudomonadati</taxon>
        <taxon>Bacteroidota</taxon>
        <taxon>Cytophagia</taxon>
        <taxon>Cytophagales</taxon>
        <taxon>Fulvivirgaceae</taxon>
        <taxon>Chryseolinea</taxon>
    </lineage>
</organism>
<evidence type="ECO:0000313" key="4">
    <source>
        <dbReference type="Proteomes" id="UP000184212"/>
    </source>
</evidence>
<dbReference type="Gene3D" id="2.160.20.120">
    <property type="match status" value="1"/>
</dbReference>
<sequence>MKIRPIIALALLFIAHLSLAQTTKKVLELPEFKGIYVNSNYTVYLKQTNKQEVTVEALTEIFSVSDIKVENGILMINVDRKPDTSNKSLWAKIDDIKLNPTMKLYVSVKSINDLQVNGGGKIISDNSIASDYMTLGVSGPGSIDVDLKGNTVKAEVSGSGLLNLRGYATSIDAIVSGSGGITGYNCPLETAKVKVSGTGYCNLNVTNNIDVLVLGSGTVKHKGNTKTAQKKIYGSGTVDRAY</sequence>
<evidence type="ECO:0000256" key="1">
    <source>
        <dbReference type="SAM" id="SignalP"/>
    </source>
</evidence>
<reference evidence="3 4" key="1">
    <citation type="submission" date="2016-11" db="EMBL/GenBank/DDBJ databases">
        <authorList>
            <person name="Jaros S."/>
            <person name="Januszkiewicz K."/>
            <person name="Wedrychowicz H."/>
        </authorList>
    </citation>
    <scope>NUCLEOTIDE SEQUENCE [LARGE SCALE GENOMIC DNA]</scope>
    <source>
        <strain evidence="3 4">DSM 24574</strain>
    </source>
</reference>
<proteinExistence type="predicted"/>
<protein>
    <submittedName>
        <fullName evidence="3">Putative auto-transporter adhesin, head GIN domain</fullName>
    </submittedName>
</protein>
<dbReference type="InterPro" id="IPR021255">
    <property type="entry name" value="DUF2807"/>
</dbReference>
<dbReference type="Proteomes" id="UP000184212">
    <property type="component" value="Unassembled WGS sequence"/>
</dbReference>
<name>A0A1M5MF52_9BACT</name>
<evidence type="ECO:0000259" key="2">
    <source>
        <dbReference type="Pfam" id="PF10988"/>
    </source>
</evidence>
<feature type="domain" description="Putative auto-transporter adhesin head GIN" evidence="2">
    <location>
        <begin position="31"/>
        <end position="224"/>
    </location>
</feature>